<organism evidence="1 2">
    <name type="scientific">Stephania yunnanensis</name>
    <dbReference type="NCBI Taxonomy" id="152371"/>
    <lineage>
        <taxon>Eukaryota</taxon>
        <taxon>Viridiplantae</taxon>
        <taxon>Streptophyta</taxon>
        <taxon>Embryophyta</taxon>
        <taxon>Tracheophyta</taxon>
        <taxon>Spermatophyta</taxon>
        <taxon>Magnoliopsida</taxon>
        <taxon>Ranunculales</taxon>
        <taxon>Menispermaceae</taxon>
        <taxon>Menispermoideae</taxon>
        <taxon>Cissampelideae</taxon>
        <taxon>Stephania</taxon>
    </lineage>
</organism>
<name>A0AAP0E5D2_9MAGN</name>
<evidence type="ECO:0000313" key="1">
    <source>
        <dbReference type="EMBL" id="KAK9086906.1"/>
    </source>
</evidence>
<accession>A0AAP0E5D2</accession>
<keyword evidence="2" id="KW-1185">Reference proteome</keyword>
<dbReference type="EMBL" id="JBBNAF010000013">
    <property type="protein sequence ID" value="KAK9086906.1"/>
    <property type="molecule type" value="Genomic_DNA"/>
</dbReference>
<gene>
    <name evidence="1" type="ORF">Syun_029300</name>
</gene>
<evidence type="ECO:0000313" key="2">
    <source>
        <dbReference type="Proteomes" id="UP001420932"/>
    </source>
</evidence>
<protein>
    <submittedName>
        <fullName evidence="1">Uncharacterized protein</fullName>
    </submittedName>
</protein>
<sequence>MSMPRHRPVTATSPNGLNKLSATAACRHRELLDRVVLGRSVRRRYPSSS</sequence>
<dbReference type="Proteomes" id="UP001420932">
    <property type="component" value="Unassembled WGS sequence"/>
</dbReference>
<proteinExistence type="predicted"/>
<reference evidence="1 2" key="1">
    <citation type="submission" date="2024-01" db="EMBL/GenBank/DDBJ databases">
        <title>Genome assemblies of Stephania.</title>
        <authorList>
            <person name="Yang L."/>
        </authorList>
    </citation>
    <scope>NUCLEOTIDE SEQUENCE [LARGE SCALE GENOMIC DNA]</scope>
    <source>
        <strain evidence="1">YNDBR</strain>
        <tissue evidence="1">Leaf</tissue>
    </source>
</reference>
<dbReference type="AlphaFoldDB" id="A0AAP0E5D2"/>
<comment type="caution">
    <text evidence="1">The sequence shown here is derived from an EMBL/GenBank/DDBJ whole genome shotgun (WGS) entry which is preliminary data.</text>
</comment>